<evidence type="ECO:0000313" key="4">
    <source>
        <dbReference type="Proteomes" id="UP000193685"/>
    </source>
</evidence>
<feature type="region of interest" description="Disordered" evidence="1">
    <location>
        <begin position="24"/>
        <end position="60"/>
    </location>
</feature>
<name>A0A1Y2F8M0_PROLT</name>
<feature type="compositionally biased region" description="Gly residues" evidence="1">
    <location>
        <begin position="143"/>
        <end position="157"/>
    </location>
</feature>
<dbReference type="Proteomes" id="UP000193685">
    <property type="component" value="Unassembled WGS sequence"/>
</dbReference>
<dbReference type="EMBL" id="MCFI01000014">
    <property type="protein sequence ID" value="ORY79967.1"/>
    <property type="molecule type" value="Genomic_DNA"/>
</dbReference>
<protein>
    <submittedName>
        <fullName evidence="3">Uncharacterized protein</fullName>
    </submittedName>
</protein>
<feature type="region of interest" description="Disordered" evidence="1">
    <location>
        <begin position="200"/>
        <end position="243"/>
    </location>
</feature>
<dbReference type="AlphaFoldDB" id="A0A1Y2F8M0"/>
<gene>
    <name evidence="3" type="ORF">BCR37DRAFT_81823</name>
</gene>
<dbReference type="RefSeq" id="XP_040724101.1">
    <property type="nucleotide sequence ID" value="XM_040872494.1"/>
</dbReference>
<feature type="compositionally biased region" description="Gly residues" evidence="1">
    <location>
        <begin position="165"/>
        <end position="181"/>
    </location>
</feature>
<keyword evidence="4" id="KW-1185">Reference proteome</keyword>
<dbReference type="GeneID" id="63789093"/>
<comment type="caution">
    <text evidence="3">The sequence shown here is derived from an EMBL/GenBank/DDBJ whole genome shotgun (WGS) entry which is preliminary data.</text>
</comment>
<sequence>MLVKASFITASLSMGVLAHAHKEAHGAQPSATPILLAQPPQSTTEPASPVGTPNPAPKLTDDAAKNAAILDALKTLQDNGYTISKSDVCSTAPSTTVSSSTSTSVNVKVNVKNSVTIINGIAFTNDQPSGAPGTEGTPVSDGTGTGTTGLPGGGGNSGSDSGSNGQSGGNSGSGSGSGSTGPTGYVVTSSTKFAGQVSTYGSTTTTVNGGTPGSPNGTPGSPDGTPGSPSGTPGSPDGTPSASDCWFSLSADGVSLEPSQTTDGAQDVKFKIQKDSLVDQTGNVCGVLNNQLACQSADAAAAAGLVTTTFAVDNNVLSFNANPQFFVCAGATDGTIPPTPSSTPVPVDQVTIPETGATGLDGANAASETPVPTPLADAATSGQPVSSPIPVAQPAPGASAPSLNLYTKNIDGLQCTPVTFKVIMDASCSSGSTNPAGGDPKLSDGSVLPKANKSAAMPGSTVSMTFAAAMITAVAMSLLF</sequence>
<dbReference type="STRING" id="56484.A0A1Y2F8M0"/>
<evidence type="ECO:0000313" key="3">
    <source>
        <dbReference type="EMBL" id="ORY79967.1"/>
    </source>
</evidence>
<proteinExistence type="predicted"/>
<organism evidence="3 4">
    <name type="scientific">Protomyces lactucae-debilis</name>
    <dbReference type="NCBI Taxonomy" id="2754530"/>
    <lineage>
        <taxon>Eukaryota</taxon>
        <taxon>Fungi</taxon>
        <taxon>Dikarya</taxon>
        <taxon>Ascomycota</taxon>
        <taxon>Taphrinomycotina</taxon>
        <taxon>Taphrinomycetes</taxon>
        <taxon>Taphrinales</taxon>
        <taxon>Protomycetaceae</taxon>
        <taxon>Protomyces</taxon>
    </lineage>
</organism>
<accession>A0A1Y2F8M0</accession>
<evidence type="ECO:0000256" key="2">
    <source>
        <dbReference type="SAM" id="SignalP"/>
    </source>
</evidence>
<keyword evidence="2" id="KW-0732">Signal</keyword>
<reference evidence="3 4" key="1">
    <citation type="submission" date="2016-07" db="EMBL/GenBank/DDBJ databases">
        <title>Pervasive Adenine N6-methylation of Active Genes in Fungi.</title>
        <authorList>
            <consortium name="DOE Joint Genome Institute"/>
            <person name="Mondo S.J."/>
            <person name="Dannebaum R.O."/>
            <person name="Kuo R.C."/>
            <person name="Labutti K."/>
            <person name="Haridas S."/>
            <person name="Kuo A."/>
            <person name="Salamov A."/>
            <person name="Ahrendt S.R."/>
            <person name="Lipzen A."/>
            <person name="Sullivan W."/>
            <person name="Andreopoulos W.B."/>
            <person name="Clum A."/>
            <person name="Lindquist E."/>
            <person name="Daum C."/>
            <person name="Ramamoorthy G.K."/>
            <person name="Gryganskyi A."/>
            <person name="Culley D."/>
            <person name="Magnuson J.K."/>
            <person name="James T.Y."/>
            <person name="O'Malley M.A."/>
            <person name="Stajich J.E."/>
            <person name="Spatafora J.W."/>
            <person name="Visel A."/>
            <person name="Grigoriev I.V."/>
        </authorList>
    </citation>
    <scope>NUCLEOTIDE SEQUENCE [LARGE SCALE GENOMIC DNA]</scope>
    <source>
        <strain evidence="3 4">12-1054</strain>
    </source>
</reference>
<evidence type="ECO:0000256" key="1">
    <source>
        <dbReference type="SAM" id="MobiDB-lite"/>
    </source>
</evidence>
<feature type="region of interest" description="Disordered" evidence="1">
    <location>
        <begin position="354"/>
        <end position="386"/>
    </location>
</feature>
<feature type="chain" id="PRO_5013322401" evidence="2">
    <location>
        <begin position="19"/>
        <end position="480"/>
    </location>
</feature>
<feature type="region of interest" description="Disordered" evidence="1">
    <location>
        <begin position="123"/>
        <end position="184"/>
    </location>
</feature>
<feature type="compositionally biased region" description="Low complexity" evidence="1">
    <location>
        <begin position="201"/>
        <end position="241"/>
    </location>
</feature>
<feature type="signal peptide" evidence="2">
    <location>
        <begin position="1"/>
        <end position="18"/>
    </location>
</feature>